<evidence type="ECO:0000313" key="3">
    <source>
        <dbReference type="EMBL" id="WAR07595.1"/>
    </source>
</evidence>
<reference evidence="3" key="1">
    <citation type="submission" date="2022-11" db="EMBL/GenBank/DDBJ databases">
        <title>Centuries of genome instability and evolution in soft-shell clam transmissible cancer (bioRxiv).</title>
        <authorList>
            <person name="Hart S.F.M."/>
            <person name="Yonemitsu M.A."/>
            <person name="Giersch R.M."/>
            <person name="Beal B.F."/>
            <person name="Arriagada G."/>
            <person name="Davis B.W."/>
            <person name="Ostrander E.A."/>
            <person name="Goff S.P."/>
            <person name="Metzger M.J."/>
        </authorList>
    </citation>
    <scope>NUCLEOTIDE SEQUENCE</scope>
    <source>
        <strain evidence="3">MELC-2E11</strain>
        <tissue evidence="3">Siphon/mantle</tissue>
    </source>
</reference>
<protein>
    <submittedName>
        <fullName evidence="3">Uncharacterized protein</fullName>
    </submittedName>
</protein>
<feature type="region of interest" description="Disordered" evidence="1">
    <location>
        <begin position="1"/>
        <end position="33"/>
    </location>
</feature>
<feature type="compositionally biased region" description="Polar residues" evidence="1">
    <location>
        <begin position="1"/>
        <end position="13"/>
    </location>
</feature>
<gene>
    <name evidence="3" type="ORF">MAR_017553</name>
</gene>
<evidence type="ECO:0000256" key="2">
    <source>
        <dbReference type="SAM" id="Phobius"/>
    </source>
</evidence>
<organism evidence="3 4">
    <name type="scientific">Mya arenaria</name>
    <name type="common">Soft-shell clam</name>
    <dbReference type="NCBI Taxonomy" id="6604"/>
    <lineage>
        <taxon>Eukaryota</taxon>
        <taxon>Metazoa</taxon>
        <taxon>Spiralia</taxon>
        <taxon>Lophotrochozoa</taxon>
        <taxon>Mollusca</taxon>
        <taxon>Bivalvia</taxon>
        <taxon>Autobranchia</taxon>
        <taxon>Heteroconchia</taxon>
        <taxon>Euheterodonta</taxon>
        <taxon>Imparidentia</taxon>
        <taxon>Neoheterodontei</taxon>
        <taxon>Myida</taxon>
        <taxon>Myoidea</taxon>
        <taxon>Myidae</taxon>
        <taxon>Mya</taxon>
    </lineage>
</organism>
<evidence type="ECO:0000313" key="4">
    <source>
        <dbReference type="Proteomes" id="UP001164746"/>
    </source>
</evidence>
<evidence type="ECO:0000256" key="1">
    <source>
        <dbReference type="SAM" id="MobiDB-lite"/>
    </source>
</evidence>
<name>A0ABY7EC57_MYAAR</name>
<keyword evidence="2" id="KW-1133">Transmembrane helix</keyword>
<keyword evidence="4" id="KW-1185">Reference proteome</keyword>
<proteinExistence type="predicted"/>
<keyword evidence="2" id="KW-0812">Transmembrane</keyword>
<dbReference type="EMBL" id="CP111017">
    <property type="protein sequence ID" value="WAR07595.1"/>
    <property type="molecule type" value="Genomic_DNA"/>
</dbReference>
<accession>A0ABY7EC57</accession>
<dbReference type="Proteomes" id="UP001164746">
    <property type="component" value="Chromosome 6"/>
</dbReference>
<sequence>MEGNPNYESSVTNDMSSDDRSSLQSHSGNHRSELEAEKIAPCCYFYALGIVDTLYLILMAIPWFSLRLLDIYNIKGVCHVVYRPDILRNISMPSEQSATSQLSRFLPSYDIYT</sequence>
<keyword evidence="2" id="KW-0472">Membrane</keyword>
<feature type="transmembrane region" description="Helical" evidence="2">
    <location>
        <begin position="44"/>
        <end position="66"/>
    </location>
</feature>